<dbReference type="PANTHER" id="PTHR14155">
    <property type="entry name" value="RING FINGER DOMAIN-CONTAINING"/>
    <property type="match status" value="1"/>
</dbReference>
<feature type="domain" description="RING-type" evidence="10">
    <location>
        <begin position="103"/>
        <end position="150"/>
    </location>
</feature>
<evidence type="ECO:0000313" key="11">
    <source>
        <dbReference type="EMBL" id="KAK1621296.1"/>
    </source>
</evidence>
<dbReference type="EC" id="2.3.2.27" evidence="2"/>
<evidence type="ECO:0000256" key="5">
    <source>
        <dbReference type="ARBA" id="ARBA00022833"/>
    </source>
</evidence>
<dbReference type="GO" id="GO:0008270">
    <property type="term" value="F:zinc ion binding"/>
    <property type="evidence" value="ECO:0007669"/>
    <property type="project" value="UniProtKB-KW"/>
</dbReference>
<evidence type="ECO:0000313" key="12">
    <source>
        <dbReference type="Proteomes" id="UP001231189"/>
    </source>
</evidence>
<evidence type="ECO:0000256" key="9">
    <source>
        <dbReference type="SAM" id="Phobius"/>
    </source>
</evidence>
<proteinExistence type="inferred from homology"/>
<keyword evidence="9" id="KW-0812">Transmembrane</keyword>
<evidence type="ECO:0000256" key="1">
    <source>
        <dbReference type="ARBA" id="ARBA00000900"/>
    </source>
</evidence>
<evidence type="ECO:0000256" key="4">
    <source>
        <dbReference type="ARBA" id="ARBA00022771"/>
    </source>
</evidence>
<dbReference type="Proteomes" id="UP001231189">
    <property type="component" value="Unassembled WGS sequence"/>
</dbReference>
<comment type="catalytic activity">
    <reaction evidence="1">
        <text>S-ubiquitinyl-[E2 ubiquitin-conjugating enzyme]-L-cysteine + [acceptor protein]-L-lysine = [E2 ubiquitin-conjugating enzyme]-L-cysteine + N(6)-ubiquitinyl-[acceptor protein]-L-lysine.</text>
        <dbReference type="EC" id="2.3.2.27"/>
    </reaction>
</comment>
<dbReference type="InterPro" id="IPR013083">
    <property type="entry name" value="Znf_RING/FYVE/PHD"/>
</dbReference>
<dbReference type="Gene3D" id="3.30.40.10">
    <property type="entry name" value="Zinc/RING finger domain, C3HC4 (zinc finger)"/>
    <property type="match status" value="1"/>
</dbReference>
<dbReference type="EMBL" id="JAUUTY010000006">
    <property type="protein sequence ID" value="KAK1621296.1"/>
    <property type="molecule type" value="Genomic_DNA"/>
</dbReference>
<comment type="similarity">
    <text evidence="6">Belongs to the RING-type zinc finger family. ATL subfamily.</text>
</comment>
<dbReference type="PANTHER" id="PTHR14155:SF627">
    <property type="entry name" value="OS06G0192800 PROTEIN"/>
    <property type="match status" value="1"/>
</dbReference>
<dbReference type="GO" id="GO:0061630">
    <property type="term" value="F:ubiquitin protein ligase activity"/>
    <property type="evidence" value="ECO:0007669"/>
    <property type="project" value="UniProtKB-EC"/>
</dbReference>
<dbReference type="SUPFAM" id="SSF57850">
    <property type="entry name" value="RING/U-box"/>
    <property type="match status" value="1"/>
</dbReference>
<dbReference type="PROSITE" id="PS50089">
    <property type="entry name" value="ZF_RING_2"/>
    <property type="match status" value="1"/>
</dbReference>
<evidence type="ECO:0000256" key="3">
    <source>
        <dbReference type="ARBA" id="ARBA00022723"/>
    </source>
</evidence>
<evidence type="ECO:0000256" key="7">
    <source>
        <dbReference type="PROSITE-ProRule" id="PRU00175"/>
    </source>
</evidence>
<keyword evidence="9" id="KW-0472">Membrane</keyword>
<keyword evidence="5" id="KW-0862">Zinc</keyword>
<dbReference type="InterPro" id="IPR053238">
    <property type="entry name" value="RING-H2_zinc_finger"/>
</dbReference>
<reference evidence="11" key="1">
    <citation type="submission" date="2023-07" db="EMBL/GenBank/DDBJ databases">
        <title>A chromosome-level genome assembly of Lolium multiflorum.</title>
        <authorList>
            <person name="Chen Y."/>
            <person name="Copetti D."/>
            <person name="Kolliker R."/>
            <person name="Studer B."/>
        </authorList>
    </citation>
    <scope>NUCLEOTIDE SEQUENCE</scope>
    <source>
        <strain evidence="11">02402/16</strain>
        <tissue evidence="11">Leaf</tissue>
    </source>
</reference>
<dbReference type="SMART" id="SM00184">
    <property type="entry name" value="RING"/>
    <property type="match status" value="1"/>
</dbReference>
<keyword evidence="12" id="KW-1185">Reference proteome</keyword>
<accession>A0AAD8RIJ9</accession>
<protein>
    <recommendedName>
        <fullName evidence="2">RING-type E3 ubiquitin transferase</fullName>
        <ecNumber evidence="2">2.3.2.27</ecNumber>
    </recommendedName>
</protein>
<dbReference type="Pfam" id="PF13639">
    <property type="entry name" value="zf-RING_2"/>
    <property type="match status" value="1"/>
</dbReference>
<feature type="transmembrane region" description="Helical" evidence="9">
    <location>
        <begin position="26"/>
        <end position="47"/>
    </location>
</feature>
<sequence>MLPFPRAATSHAPDGHRVSSSASSPAFLAFVILLAALLLICLCSAAARRLCSRFSASASTRPLTLPPRRCRGSVPDMDPAALAGSLPVRAYAGGAGGTGDDVCAVCLGELQAEEQVKAIPACGHVFHPPCIDRWLILAGAAGRASCPLCRRSAAALKPAAPAA</sequence>
<keyword evidence="4 7" id="KW-0863">Zinc-finger</keyword>
<comment type="caution">
    <text evidence="11">The sequence shown here is derived from an EMBL/GenBank/DDBJ whole genome shotgun (WGS) entry which is preliminary data.</text>
</comment>
<evidence type="ECO:0000256" key="2">
    <source>
        <dbReference type="ARBA" id="ARBA00012483"/>
    </source>
</evidence>
<gene>
    <name evidence="11" type="ORF">QYE76_026813</name>
</gene>
<dbReference type="InterPro" id="IPR001841">
    <property type="entry name" value="Znf_RING"/>
</dbReference>
<evidence type="ECO:0000256" key="8">
    <source>
        <dbReference type="SAM" id="MobiDB-lite"/>
    </source>
</evidence>
<name>A0AAD8RIJ9_LOLMU</name>
<evidence type="ECO:0000256" key="6">
    <source>
        <dbReference type="ARBA" id="ARBA00024209"/>
    </source>
</evidence>
<dbReference type="AlphaFoldDB" id="A0AAD8RIJ9"/>
<keyword evidence="3" id="KW-0479">Metal-binding</keyword>
<feature type="region of interest" description="Disordered" evidence="8">
    <location>
        <begin position="1"/>
        <end position="20"/>
    </location>
</feature>
<evidence type="ECO:0000259" key="10">
    <source>
        <dbReference type="PROSITE" id="PS50089"/>
    </source>
</evidence>
<keyword evidence="9" id="KW-1133">Transmembrane helix</keyword>
<organism evidence="11 12">
    <name type="scientific">Lolium multiflorum</name>
    <name type="common">Italian ryegrass</name>
    <name type="synonym">Lolium perenne subsp. multiflorum</name>
    <dbReference type="NCBI Taxonomy" id="4521"/>
    <lineage>
        <taxon>Eukaryota</taxon>
        <taxon>Viridiplantae</taxon>
        <taxon>Streptophyta</taxon>
        <taxon>Embryophyta</taxon>
        <taxon>Tracheophyta</taxon>
        <taxon>Spermatophyta</taxon>
        <taxon>Magnoliopsida</taxon>
        <taxon>Liliopsida</taxon>
        <taxon>Poales</taxon>
        <taxon>Poaceae</taxon>
        <taxon>BOP clade</taxon>
        <taxon>Pooideae</taxon>
        <taxon>Poodae</taxon>
        <taxon>Poeae</taxon>
        <taxon>Poeae Chloroplast Group 2 (Poeae type)</taxon>
        <taxon>Loliodinae</taxon>
        <taxon>Loliinae</taxon>
        <taxon>Lolium</taxon>
    </lineage>
</organism>